<organism evidence="1 2">
    <name type="scientific">Prorocentrum cordatum</name>
    <dbReference type="NCBI Taxonomy" id="2364126"/>
    <lineage>
        <taxon>Eukaryota</taxon>
        <taxon>Sar</taxon>
        <taxon>Alveolata</taxon>
        <taxon>Dinophyceae</taxon>
        <taxon>Prorocentrales</taxon>
        <taxon>Prorocentraceae</taxon>
        <taxon>Prorocentrum</taxon>
    </lineage>
</organism>
<name>A0ABN9U9H0_9DINO</name>
<accession>A0ABN9U9H0</accession>
<dbReference type="EMBL" id="CAUYUJ010015589">
    <property type="protein sequence ID" value="CAK0855944.1"/>
    <property type="molecule type" value="Genomic_DNA"/>
</dbReference>
<comment type="caution">
    <text evidence="1">The sequence shown here is derived from an EMBL/GenBank/DDBJ whole genome shotgun (WGS) entry which is preliminary data.</text>
</comment>
<protein>
    <submittedName>
        <fullName evidence="1">Uncharacterized protein</fullName>
    </submittedName>
</protein>
<keyword evidence="2" id="KW-1185">Reference proteome</keyword>
<feature type="non-terminal residue" evidence="1">
    <location>
        <position position="206"/>
    </location>
</feature>
<gene>
    <name evidence="1" type="ORF">PCOR1329_LOCUS46457</name>
</gene>
<evidence type="ECO:0000313" key="2">
    <source>
        <dbReference type="Proteomes" id="UP001189429"/>
    </source>
</evidence>
<reference evidence="1" key="1">
    <citation type="submission" date="2023-10" db="EMBL/GenBank/DDBJ databases">
        <authorList>
            <person name="Chen Y."/>
            <person name="Shah S."/>
            <person name="Dougan E. K."/>
            <person name="Thang M."/>
            <person name="Chan C."/>
        </authorList>
    </citation>
    <scope>NUCLEOTIDE SEQUENCE [LARGE SCALE GENOMIC DNA]</scope>
</reference>
<evidence type="ECO:0000313" key="1">
    <source>
        <dbReference type="EMBL" id="CAK0855944.1"/>
    </source>
</evidence>
<sequence length="206" mass="23360">MLVEGLTNSNLEVASVERMLFDHTGGQQDAVDEAIASVAAIKRKQETDTEEKRLTPEKKFWTNIKDNGFDFDARGYKGNPVAGRFQRYLKANPAKHDEYQSAQGPDAKRAFRQTWAKQQHDKVVTSKSYTESEILEEFRGSAYRPLGRIAVEEGGGAQGMKNAVDWALTCLDMGCPRFKYCSRAQSARFLYVEEGFRESMVRNWSL</sequence>
<proteinExistence type="predicted"/>
<dbReference type="Proteomes" id="UP001189429">
    <property type="component" value="Unassembled WGS sequence"/>
</dbReference>